<dbReference type="InterPro" id="IPR036412">
    <property type="entry name" value="HAD-like_sf"/>
</dbReference>
<dbReference type="EMBL" id="CP067422">
    <property type="protein sequence ID" value="QQP93635.1"/>
    <property type="molecule type" value="Genomic_DNA"/>
</dbReference>
<dbReference type="SFLD" id="SFLDS00003">
    <property type="entry name" value="Haloacid_Dehalogenase"/>
    <property type="match status" value="1"/>
</dbReference>
<reference evidence="1" key="1">
    <citation type="submission" date="2021-02" db="EMBL/GenBank/DDBJ databases">
        <title>Skermanella TT6 skin isolate.</title>
        <authorList>
            <person name="Lee K."/>
            <person name="Ganzorig M."/>
        </authorList>
    </citation>
    <scope>NUCLEOTIDE SEQUENCE</scope>
    <source>
        <strain evidence="1">TT6</strain>
    </source>
</reference>
<dbReference type="InterPro" id="IPR006439">
    <property type="entry name" value="HAD-SF_hydro_IA"/>
</dbReference>
<dbReference type="Gene3D" id="3.40.50.1000">
    <property type="entry name" value="HAD superfamily/HAD-like"/>
    <property type="match status" value="1"/>
</dbReference>
<dbReference type="Proteomes" id="UP000595197">
    <property type="component" value="Plasmid pTT6-2"/>
</dbReference>
<dbReference type="GO" id="GO:0016787">
    <property type="term" value="F:hydrolase activity"/>
    <property type="evidence" value="ECO:0007669"/>
    <property type="project" value="UniProtKB-KW"/>
</dbReference>
<dbReference type="SFLD" id="SFLDF00035">
    <property type="entry name" value="phosphoglycolate_phosphatase"/>
    <property type="match status" value="1"/>
</dbReference>
<dbReference type="SUPFAM" id="SSF56784">
    <property type="entry name" value="HAD-like"/>
    <property type="match status" value="1"/>
</dbReference>
<gene>
    <name evidence="1" type="ORF">IGS68_31945</name>
</gene>
<dbReference type="Gene3D" id="1.10.150.240">
    <property type="entry name" value="Putative phosphatase, domain 2"/>
    <property type="match status" value="1"/>
</dbReference>
<dbReference type="PANTHER" id="PTHR42896:SF2">
    <property type="entry name" value="CBBY-LIKE PROTEIN"/>
    <property type="match status" value="1"/>
</dbReference>
<geneLocation type="plasmid" evidence="1 2">
    <name>pTT6-2</name>
</geneLocation>
<dbReference type="SFLD" id="SFLDG01129">
    <property type="entry name" value="C1.5:_HAD__Beta-PGM__Phosphata"/>
    <property type="match status" value="1"/>
</dbReference>
<dbReference type="RefSeq" id="WP_201083348.1">
    <property type="nucleotide sequence ID" value="NZ_CP067422.1"/>
</dbReference>
<dbReference type="PRINTS" id="PR00413">
    <property type="entry name" value="HADHALOGNASE"/>
</dbReference>
<name>A0ABX7BHN7_9PROT</name>
<dbReference type="NCBIfam" id="TIGR01509">
    <property type="entry name" value="HAD-SF-IA-v3"/>
    <property type="match status" value="1"/>
</dbReference>
<dbReference type="InterPro" id="IPR023214">
    <property type="entry name" value="HAD_sf"/>
</dbReference>
<dbReference type="SFLD" id="SFLDG01135">
    <property type="entry name" value="C1.5.6:_HAD__Beta-PGM__Phospha"/>
    <property type="match status" value="1"/>
</dbReference>
<dbReference type="CDD" id="cd07528">
    <property type="entry name" value="HAD_CbbY-like"/>
    <property type="match status" value="1"/>
</dbReference>
<keyword evidence="1" id="KW-0378">Hydrolase</keyword>
<dbReference type="InterPro" id="IPR023198">
    <property type="entry name" value="PGP-like_dom2"/>
</dbReference>
<evidence type="ECO:0000313" key="2">
    <source>
        <dbReference type="Proteomes" id="UP000595197"/>
    </source>
</evidence>
<sequence length="255" mass="27674">MTLQAIIFDVDGTLAETEEEHRRAFNETFGSFGLDWHWDRRLYAELLRVTGGKERIRDYVGRHRPAEAGRVEPIVGEIHKAKTDRYVANLAEGGIALRPGVARLIREAADAGLRLAIATTTSLPNVKILLRQALGPDALGLFEVIAAGDMVAAKKPAPDVYLLALDRLGLPAEACVAIEDSYNGVMAARRAGIPTLATTSDYTRFEDLRYAMGVLSDLGEPDAPFLHLGGIGAGERCVTVEMLRRYGRSTTLSAG</sequence>
<keyword evidence="2" id="KW-1185">Reference proteome</keyword>
<dbReference type="Pfam" id="PF00702">
    <property type="entry name" value="Hydrolase"/>
    <property type="match status" value="1"/>
</dbReference>
<organism evidence="1 2">
    <name type="scientific">Skermanella cutis</name>
    <dbReference type="NCBI Taxonomy" id="2775420"/>
    <lineage>
        <taxon>Bacteria</taxon>
        <taxon>Pseudomonadati</taxon>
        <taxon>Pseudomonadota</taxon>
        <taxon>Alphaproteobacteria</taxon>
        <taxon>Rhodospirillales</taxon>
        <taxon>Azospirillaceae</taxon>
        <taxon>Skermanella</taxon>
    </lineage>
</organism>
<dbReference type="PANTHER" id="PTHR42896">
    <property type="entry name" value="XYLULOSE-1,5-BISPHOSPHATE (XUBP) PHOSPHATASE"/>
    <property type="match status" value="1"/>
</dbReference>
<accession>A0ABX7BHN7</accession>
<keyword evidence="1" id="KW-0614">Plasmid</keyword>
<protein>
    <submittedName>
        <fullName evidence="1">HAD family hydrolase</fullName>
    </submittedName>
</protein>
<proteinExistence type="predicted"/>
<dbReference type="InterPro" id="IPR044999">
    <property type="entry name" value="CbbY-like"/>
</dbReference>
<evidence type="ECO:0000313" key="1">
    <source>
        <dbReference type="EMBL" id="QQP93635.1"/>
    </source>
</evidence>